<sequence length="337" mass="38942">MRVGFNPHKDKIQQASEYVHQVIIPVYIPNQEGYFKDSFAILKLCLESLCATVHEKTFITIVNNGSEKIVADYLDLLLKENKIQELIHTENIGKLNAILKGLVGNAIELVTISDSDVLFLPNWQKETLKVFKEVSKAGVVGIVPQFKTYESNCGNVLFDSLFNSKLQFVPVKNKEALIRFYDSLGWDRNYNQDYLAYTLALEVNPELSVLIGSGHFVATYKKDIFESVVTYIGYKMGGKSEGYLDTLPLEKDYWRLTTVDNYAYHMGNTIENWMVVDTPNESKENVIVEYSFLKRKKINSILYFIKNRLFVKFISVKILVKLFLKWKRLPKKMIHNY</sequence>
<evidence type="ECO:0000313" key="2">
    <source>
        <dbReference type="EMBL" id="MEM0575259.1"/>
    </source>
</evidence>
<dbReference type="Pfam" id="PF00535">
    <property type="entry name" value="Glycos_transf_2"/>
    <property type="match status" value="1"/>
</dbReference>
<gene>
    <name evidence="2" type="ORF">WFZ86_02020</name>
</gene>
<keyword evidence="2" id="KW-0808">Transferase</keyword>
<dbReference type="CDD" id="cd00761">
    <property type="entry name" value="Glyco_tranf_GTA_type"/>
    <property type="match status" value="1"/>
</dbReference>
<dbReference type="InterPro" id="IPR029044">
    <property type="entry name" value="Nucleotide-diphossugar_trans"/>
</dbReference>
<dbReference type="Proteomes" id="UP001468798">
    <property type="component" value="Unassembled WGS sequence"/>
</dbReference>
<dbReference type="EMBL" id="JBCGDP010000002">
    <property type="protein sequence ID" value="MEM0575259.1"/>
    <property type="molecule type" value="Genomic_DNA"/>
</dbReference>
<keyword evidence="2" id="KW-0328">Glycosyltransferase</keyword>
<feature type="domain" description="Glycosyltransferase 2-like" evidence="1">
    <location>
        <begin position="39"/>
        <end position="155"/>
    </location>
</feature>
<dbReference type="Gene3D" id="3.90.550.10">
    <property type="entry name" value="Spore Coat Polysaccharide Biosynthesis Protein SpsA, Chain A"/>
    <property type="match status" value="1"/>
</dbReference>
<organism evidence="2 3">
    <name type="scientific">Flavobacterium polysaccharolyticum</name>
    <dbReference type="NCBI Taxonomy" id="3133148"/>
    <lineage>
        <taxon>Bacteria</taxon>
        <taxon>Pseudomonadati</taxon>
        <taxon>Bacteroidota</taxon>
        <taxon>Flavobacteriia</taxon>
        <taxon>Flavobacteriales</taxon>
        <taxon>Flavobacteriaceae</taxon>
        <taxon>Flavobacterium</taxon>
    </lineage>
</organism>
<dbReference type="GO" id="GO:0016757">
    <property type="term" value="F:glycosyltransferase activity"/>
    <property type="evidence" value="ECO:0007669"/>
    <property type="project" value="UniProtKB-KW"/>
</dbReference>
<accession>A0ABU9NIV3</accession>
<dbReference type="InterPro" id="IPR001173">
    <property type="entry name" value="Glyco_trans_2-like"/>
</dbReference>
<dbReference type="RefSeq" id="WP_342690387.1">
    <property type="nucleotide sequence ID" value="NZ_JBCGDP010000002.1"/>
</dbReference>
<protein>
    <submittedName>
        <fullName evidence="2">Glycosyltransferase family A protein</fullName>
        <ecNumber evidence="2">2.4.-.-</ecNumber>
    </submittedName>
</protein>
<dbReference type="EC" id="2.4.-.-" evidence="2"/>
<proteinExistence type="predicted"/>
<name>A0ABU9NIV3_9FLAO</name>
<evidence type="ECO:0000259" key="1">
    <source>
        <dbReference type="Pfam" id="PF00535"/>
    </source>
</evidence>
<keyword evidence="3" id="KW-1185">Reference proteome</keyword>
<evidence type="ECO:0000313" key="3">
    <source>
        <dbReference type="Proteomes" id="UP001468798"/>
    </source>
</evidence>
<reference evidence="2 3" key="1">
    <citation type="submission" date="2024-03" db="EMBL/GenBank/DDBJ databases">
        <title>Two novel species of the genus Flavobacterium exhibiting potentially degradation of complex polysaccharides.</title>
        <authorList>
            <person name="Lian X."/>
        </authorList>
    </citation>
    <scope>NUCLEOTIDE SEQUENCE [LARGE SCALE GENOMIC DNA]</scope>
    <source>
        <strain evidence="2 3">N6</strain>
    </source>
</reference>
<dbReference type="SUPFAM" id="SSF53448">
    <property type="entry name" value="Nucleotide-diphospho-sugar transferases"/>
    <property type="match status" value="1"/>
</dbReference>
<comment type="caution">
    <text evidence="2">The sequence shown here is derived from an EMBL/GenBank/DDBJ whole genome shotgun (WGS) entry which is preliminary data.</text>
</comment>